<dbReference type="GO" id="GO:0052745">
    <property type="term" value="F:inositol phosphate phosphatase activity"/>
    <property type="evidence" value="ECO:0007669"/>
    <property type="project" value="TreeGrafter"/>
</dbReference>
<comment type="subcellular location">
    <subcellularLocation>
        <location evidence="1">Cell membrane</location>
    </subcellularLocation>
</comment>
<dbReference type="PANTHER" id="PTHR20963:SF51">
    <property type="entry name" value="MULTIPLE INOSITOL POLYPHOSPHATE PHOSPHATASE 1"/>
    <property type="match status" value="1"/>
</dbReference>
<organism evidence="16">
    <name type="scientific">Timema shepardi</name>
    <name type="common">Walking stick</name>
    <dbReference type="NCBI Taxonomy" id="629360"/>
    <lineage>
        <taxon>Eukaryota</taxon>
        <taxon>Metazoa</taxon>
        <taxon>Ecdysozoa</taxon>
        <taxon>Arthropoda</taxon>
        <taxon>Hexapoda</taxon>
        <taxon>Insecta</taxon>
        <taxon>Pterygota</taxon>
        <taxon>Neoptera</taxon>
        <taxon>Polyneoptera</taxon>
        <taxon>Phasmatodea</taxon>
        <taxon>Timematodea</taxon>
        <taxon>Timematoidea</taxon>
        <taxon>Timematidae</taxon>
        <taxon>Timema</taxon>
    </lineage>
</organism>
<evidence type="ECO:0000256" key="3">
    <source>
        <dbReference type="ARBA" id="ARBA00012976"/>
    </source>
</evidence>
<evidence type="ECO:0000256" key="8">
    <source>
        <dbReference type="ARBA" id="ARBA00022801"/>
    </source>
</evidence>
<dbReference type="PANTHER" id="PTHR20963">
    <property type="entry name" value="MULTIPLE INOSITOL POLYPHOSPHATE PHOSPHATASE-RELATED"/>
    <property type="match status" value="1"/>
</dbReference>
<dbReference type="GO" id="GO:0005886">
    <property type="term" value="C:plasma membrane"/>
    <property type="evidence" value="ECO:0007669"/>
    <property type="project" value="UniProtKB-SubCell"/>
</dbReference>
<evidence type="ECO:0000256" key="7">
    <source>
        <dbReference type="ARBA" id="ARBA00022729"/>
    </source>
</evidence>
<dbReference type="EC" id="3.1.3.80" evidence="3"/>
<dbReference type="GO" id="GO:0034417">
    <property type="term" value="F:bisphosphoglycerate 3-phosphatase activity"/>
    <property type="evidence" value="ECO:0007669"/>
    <property type="project" value="UniProtKB-EC"/>
</dbReference>
<dbReference type="EMBL" id="OC000433">
    <property type="protein sequence ID" value="CAD7257255.1"/>
    <property type="molecule type" value="Genomic_DNA"/>
</dbReference>
<evidence type="ECO:0000256" key="15">
    <source>
        <dbReference type="ARBA" id="ARBA00043832"/>
    </source>
</evidence>
<reference evidence="16" key="1">
    <citation type="submission" date="2020-11" db="EMBL/GenBank/DDBJ databases">
        <authorList>
            <person name="Tran Van P."/>
        </authorList>
    </citation>
    <scope>NUCLEOTIDE SEQUENCE</scope>
</reference>
<dbReference type="CDD" id="cd07061">
    <property type="entry name" value="HP_HAP_like"/>
    <property type="match status" value="1"/>
</dbReference>
<dbReference type="SUPFAM" id="SSF53254">
    <property type="entry name" value="Phosphoglycerate mutase-like"/>
    <property type="match status" value="1"/>
</dbReference>
<sequence length="532" mass="62403">MDMEFCKSLIDMEFIKILIDTEFCVRLMDIKSCKILIDTEFCVKLMDMEFCKSLIDTEFCVRLIDMEFCKILIDTEFCVRLMVMEFLETRRLAFEMAQHNGIEIPLCLLEKKMADLDWLDSFRDRHPCLSLRRPEPVSCQPVRAWLMVRHGTRYPGHSAIVNMRQTLPKIREHIITAYKDGKGSLCTDEILYFENWTPQVEEPDHKRLAHEGEDEMVDLAERFQIRFPNIFEENYVNDSFKFQYTASQRTSESARYFTVGLFGKKVSKNVWFPEALHQDPILRFYKSCLRWKIQVDKNPESLTERFKFENGPEMKAAAKDINKRLGLNGILDIDTIYLMYITCSFETAWDRVNGSPWCAAFSEENLKVFEYSEDLEYYWIDGYGFNITHRIACPALRDMMLYLMTGQTPNKKSSPKAVVYFSHSGTMLKMLSHLGLYKDNLTLLHDNYHMMEDRRWKVSNIDCFGSNLAFILFRCKDGDKVLTYHQERSIVLPGCPLDDLCPLSTLKNIYHDSLYNCDFDNVCALNTRDGNT</sequence>
<keyword evidence="9" id="KW-0472">Membrane</keyword>
<name>A0A7R9ANW9_TIMSH</name>
<dbReference type="FunFam" id="3.40.50.1240:FF:000014">
    <property type="entry name" value="Multiple inositol polyphosphate phosphatase 1"/>
    <property type="match status" value="1"/>
</dbReference>
<keyword evidence="8" id="KW-0378">Hydrolase</keyword>
<dbReference type="EC" id="3.1.3.62" evidence="4"/>
<evidence type="ECO:0000256" key="14">
    <source>
        <dbReference type="ARBA" id="ARBA00043691"/>
    </source>
</evidence>
<accession>A0A7R9ANW9</accession>
<evidence type="ECO:0000313" key="16">
    <source>
        <dbReference type="EMBL" id="CAD7257255.1"/>
    </source>
</evidence>
<evidence type="ECO:0000256" key="9">
    <source>
        <dbReference type="ARBA" id="ARBA00023136"/>
    </source>
</evidence>
<evidence type="ECO:0000256" key="11">
    <source>
        <dbReference type="ARBA" id="ARBA00031642"/>
    </source>
</evidence>
<comment type="catalytic activity">
    <reaction evidence="14">
        <text>1D-myo-inositol hexakisphosphate + H2O = 1D-myo-inositol 1,2,4,5,6-pentakisphosphate + phosphate</text>
        <dbReference type="Rhea" id="RHEA:16989"/>
        <dbReference type="ChEBI" id="CHEBI:15377"/>
        <dbReference type="ChEBI" id="CHEBI:43474"/>
        <dbReference type="ChEBI" id="CHEBI:57798"/>
        <dbReference type="ChEBI" id="CHEBI:58130"/>
        <dbReference type="EC" id="3.1.3.62"/>
    </reaction>
    <physiologicalReaction direction="left-to-right" evidence="14">
        <dbReference type="Rhea" id="RHEA:16990"/>
    </physiologicalReaction>
</comment>
<comment type="catalytic activity">
    <reaction evidence="12">
        <text>1D-myo-inositol 1,2,5,6-tetrakisphosphate + H2O = 1D-myo-inositol 1,2,6-trisphosphate + phosphate</text>
        <dbReference type="Rhea" id="RHEA:77119"/>
        <dbReference type="ChEBI" id="CHEBI:15377"/>
        <dbReference type="ChEBI" id="CHEBI:43474"/>
        <dbReference type="ChEBI" id="CHEBI:195535"/>
        <dbReference type="ChEBI" id="CHEBI:195537"/>
        <dbReference type="EC" id="3.1.3.62"/>
    </reaction>
    <physiologicalReaction direction="left-to-right" evidence="12">
        <dbReference type="Rhea" id="RHEA:77120"/>
    </physiologicalReaction>
</comment>
<evidence type="ECO:0000256" key="6">
    <source>
        <dbReference type="ARBA" id="ARBA00022475"/>
    </source>
</evidence>
<evidence type="ECO:0000256" key="12">
    <source>
        <dbReference type="ARBA" id="ARBA00043668"/>
    </source>
</evidence>
<keyword evidence="6" id="KW-1003">Cell membrane</keyword>
<evidence type="ECO:0000256" key="1">
    <source>
        <dbReference type="ARBA" id="ARBA00004236"/>
    </source>
</evidence>
<keyword evidence="7" id="KW-0732">Signal</keyword>
<comment type="catalytic activity">
    <reaction evidence="13">
        <text>1D-myo-inositol 1,2,4,5,6-pentakisphosphate + H2O = 1D-myo-inositol 1,2,5,6-tetrakisphosphate + phosphate</text>
        <dbReference type="Rhea" id="RHEA:77115"/>
        <dbReference type="ChEBI" id="CHEBI:15377"/>
        <dbReference type="ChEBI" id="CHEBI:43474"/>
        <dbReference type="ChEBI" id="CHEBI:57798"/>
        <dbReference type="ChEBI" id="CHEBI:195535"/>
        <dbReference type="EC" id="3.1.3.62"/>
    </reaction>
    <physiologicalReaction direction="left-to-right" evidence="13">
        <dbReference type="Rhea" id="RHEA:77116"/>
    </physiologicalReaction>
</comment>
<evidence type="ECO:0000256" key="13">
    <source>
        <dbReference type="ARBA" id="ARBA00043671"/>
    </source>
</evidence>
<dbReference type="Gene3D" id="3.40.50.1240">
    <property type="entry name" value="Phosphoglycerate mutase-like"/>
    <property type="match status" value="1"/>
</dbReference>
<gene>
    <name evidence="16" type="ORF">TSIB3V08_LOCUS1528</name>
</gene>
<dbReference type="InterPro" id="IPR029033">
    <property type="entry name" value="His_PPase_superfam"/>
</dbReference>
<evidence type="ECO:0000256" key="4">
    <source>
        <dbReference type="ARBA" id="ARBA00013040"/>
    </source>
</evidence>
<evidence type="ECO:0000256" key="2">
    <source>
        <dbReference type="ARBA" id="ARBA00008422"/>
    </source>
</evidence>
<dbReference type="InterPro" id="IPR000560">
    <property type="entry name" value="His_Pase_clade-2"/>
</dbReference>
<comment type="similarity">
    <text evidence="2">Belongs to the histidine acid phosphatase family. MINPP1 subfamily.</text>
</comment>
<keyword evidence="10" id="KW-0325">Glycoprotein</keyword>
<proteinExistence type="inferred from homology"/>
<dbReference type="GO" id="GO:0003993">
    <property type="term" value="F:acid phosphatase activity"/>
    <property type="evidence" value="ECO:0007669"/>
    <property type="project" value="TreeGrafter"/>
</dbReference>
<evidence type="ECO:0000256" key="5">
    <source>
        <dbReference type="ARBA" id="ARBA00018097"/>
    </source>
</evidence>
<evidence type="ECO:0000256" key="10">
    <source>
        <dbReference type="ARBA" id="ARBA00023180"/>
    </source>
</evidence>
<protein>
    <recommendedName>
        <fullName evidence="5">Multiple inositol polyphosphate phosphatase 1</fullName>
        <ecNumber evidence="4">3.1.3.62</ecNumber>
        <ecNumber evidence="3">3.1.3.80</ecNumber>
    </recommendedName>
    <alternativeName>
        <fullName evidence="11">2,3-bisphosphoglycerate 3-phosphatase</fullName>
    </alternativeName>
</protein>
<dbReference type="Pfam" id="PF00328">
    <property type="entry name" value="His_Phos_2"/>
    <property type="match status" value="1"/>
</dbReference>
<dbReference type="AlphaFoldDB" id="A0A7R9ANW9"/>
<comment type="catalytic activity">
    <reaction evidence="15">
        <text>(2R)-2,3-bisphosphoglycerate + H2O = (2R)-2-phosphoglycerate + phosphate</text>
        <dbReference type="Rhea" id="RHEA:27381"/>
        <dbReference type="ChEBI" id="CHEBI:15377"/>
        <dbReference type="ChEBI" id="CHEBI:43474"/>
        <dbReference type="ChEBI" id="CHEBI:58248"/>
        <dbReference type="ChEBI" id="CHEBI:58289"/>
        <dbReference type="EC" id="3.1.3.80"/>
    </reaction>
    <physiologicalReaction direction="left-to-right" evidence="15">
        <dbReference type="Rhea" id="RHEA:27382"/>
    </physiologicalReaction>
</comment>